<evidence type="ECO:0000313" key="2">
    <source>
        <dbReference type="EMBL" id="EHJ49427.1"/>
    </source>
</evidence>
<keyword evidence="3" id="KW-1185">Reference proteome</keyword>
<organism evidence="2 3">
    <name type="scientific">Solidesulfovibrio carbinoliphilus subsp. oakridgensis</name>
    <dbReference type="NCBI Taxonomy" id="694327"/>
    <lineage>
        <taxon>Bacteria</taxon>
        <taxon>Pseudomonadati</taxon>
        <taxon>Thermodesulfobacteriota</taxon>
        <taxon>Desulfovibrionia</taxon>
        <taxon>Desulfovibrionales</taxon>
        <taxon>Desulfovibrionaceae</taxon>
        <taxon>Solidesulfovibrio</taxon>
    </lineage>
</organism>
<accession>G7QBT4</accession>
<protein>
    <submittedName>
        <fullName evidence="2">Uncharacterized protein</fullName>
    </submittedName>
</protein>
<proteinExistence type="predicted"/>
<sequence>MACFQAPGRTDCSGSPGPAARQRLRPGPSARLPRGWARCRTPSFSRLRPRPRARVPMARAAEAGQGLEARSFLAPVPERGAWAGACGPASGNGAFAIPLPAGRWPSQPPSRAPPPGGFFCAIAFFRSTCLPPPAVRQSCGGRPAGHSLLHRFDDHFVAPGAGEFFTFCFLRRMRCRFGGLRQMKRWRPGAVGVFGDVMVWRPAGGSATIR</sequence>
<dbReference type="AlphaFoldDB" id="G7QBT4"/>
<name>G7QBT4_9BACT</name>
<dbReference type="eggNOG" id="ENOG50318UK">
    <property type="taxonomic scope" value="Bacteria"/>
</dbReference>
<gene>
    <name evidence="2" type="ORF">DFW101_3429</name>
</gene>
<dbReference type="HOGENOM" id="CLU_1308477_0_0_7"/>
<evidence type="ECO:0000313" key="3">
    <source>
        <dbReference type="Proteomes" id="UP000004662"/>
    </source>
</evidence>
<reference evidence="3" key="1">
    <citation type="journal article" date="2015" name="Genome Announc.">
        <title>High-Quality Draft Genome Sequence of Desulfovibrio carbinoliphilus FW-101-2B, an Organic Acid-Oxidizing Sulfate-Reducing Bacterium Isolated from Uranium(VI)-Contaminated Groundwater.</title>
        <authorList>
            <person name="Ramsay B.D."/>
            <person name="Hwang C."/>
            <person name="Woo H.L."/>
            <person name="Carroll S.L."/>
            <person name="Lucas S."/>
            <person name="Han J."/>
            <person name="Lapidus A.L."/>
            <person name="Cheng J.F."/>
            <person name="Goodwin L.A."/>
            <person name="Pitluck S."/>
            <person name="Peters L."/>
            <person name="Chertkov O."/>
            <person name="Held B."/>
            <person name="Detter J.C."/>
            <person name="Han C.S."/>
            <person name="Tapia R."/>
            <person name="Land M.L."/>
            <person name="Hauser L.J."/>
            <person name="Kyrpides N.C."/>
            <person name="Ivanova N.N."/>
            <person name="Mikhailova N."/>
            <person name="Pagani I."/>
            <person name="Woyke T."/>
            <person name="Arkin A.P."/>
            <person name="Dehal P."/>
            <person name="Chivian D."/>
            <person name="Criddle C.S."/>
            <person name="Wu W."/>
            <person name="Chakraborty R."/>
            <person name="Hazen T.C."/>
            <person name="Fields M.W."/>
        </authorList>
    </citation>
    <scope>NUCLEOTIDE SEQUENCE [LARGE SCALE GENOMIC DNA]</scope>
    <source>
        <strain evidence="3">FW-101-2B</strain>
    </source>
</reference>
<feature type="region of interest" description="Disordered" evidence="1">
    <location>
        <begin position="1"/>
        <end position="36"/>
    </location>
</feature>
<dbReference type="Proteomes" id="UP000004662">
    <property type="component" value="Chromosome"/>
</dbReference>
<dbReference type="EMBL" id="CM001368">
    <property type="protein sequence ID" value="EHJ49427.1"/>
    <property type="molecule type" value="Genomic_DNA"/>
</dbReference>
<evidence type="ECO:0000256" key="1">
    <source>
        <dbReference type="SAM" id="MobiDB-lite"/>
    </source>
</evidence>